<organism evidence="1 2">
    <name type="scientific">Psophocarpus tetragonolobus</name>
    <name type="common">Winged bean</name>
    <name type="synonym">Dolichos tetragonolobus</name>
    <dbReference type="NCBI Taxonomy" id="3891"/>
    <lineage>
        <taxon>Eukaryota</taxon>
        <taxon>Viridiplantae</taxon>
        <taxon>Streptophyta</taxon>
        <taxon>Embryophyta</taxon>
        <taxon>Tracheophyta</taxon>
        <taxon>Spermatophyta</taxon>
        <taxon>Magnoliopsida</taxon>
        <taxon>eudicotyledons</taxon>
        <taxon>Gunneridae</taxon>
        <taxon>Pentapetalae</taxon>
        <taxon>rosids</taxon>
        <taxon>fabids</taxon>
        <taxon>Fabales</taxon>
        <taxon>Fabaceae</taxon>
        <taxon>Papilionoideae</taxon>
        <taxon>50 kb inversion clade</taxon>
        <taxon>NPAAA clade</taxon>
        <taxon>indigoferoid/millettioid clade</taxon>
        <taxon>Phaseoleae</taxon>
        <taxon>Psophocarpus</taxon>
    </lineage>
</organism>
<reference evidence="1 2" key="1">
    <citation type="submission" date="2024-01" db="EMBL/GenBank/DDBJ databases">
        <title>The genomes of 5 underutilized Papilionoideae crops provide insights into root nodulation and disease resistanc.</title>
        <authorList>
            <person name="Jiang F."/>
        </authorList>
    </citation>
    <scope>NUCLEOTIDE SEQUENCE [LARGE SCALE GENOMIC DNA]</scope>
    <source>
        <strain evidence="1">DUOXIRENSHENG_FW03</strain>
        <tissue evidence="1">Leaves</tissue>
    </source>
</reference>
<dbReference type="Proteomes" id="UP001386955">
    <property type="component" value="Unassembled WGS sequence"/>
</dbReference>
<proteinExistence type="predicted"/>
<sequence>MLDENHEVYSIKQMSIKQVELWEEAIALSNGCKCNAILNISSYYNFVFCRNMTSYILYSSSCFSLL</sequence>
<gene>
    <name evidence="1" type="ORF">VNO78_34412</name>
</gene>
<keyword evidence="2" id="KW-1185">Reference proteome</keyword>
<protein>
    <submittedName>
        <fullName evidence="1">Uncharacterized protein</fullName>
    </submittedName>
</protein>
<dbReference type="EMBL" id="JAYMYS010000017">
    <property type="protein sequence ID" value="KAK7379722.1"/>
    <property type="molecule type" value="Genomic_DNA"/>
</dbReference>
<name>A0AAN9NVM1_PSOTE</name>
<evidence type="ECO:0000313" key="2">
    <source>
        <dbReference type="Proteomes" id="UP001386955"/>
    </source>
</evidence>
<evidence type="ECO:0000313" key="1">
    <source>
        <dbReference type="EMBL" id="KAK7379722.1"/>
    </source>
</evidence>
<comment type="caution">
    <text evidence="1">The sequence shown here is derived from an EMBL/GenBank/DDBJ whole genome shotgun (WGS) entry which is preliminary data.</text>
</comment>
<dbReference type="AlphaFoldDB" id="A0AAN9NVM1"/>
<accession>A0AAN9NVM1</accession>